<proteinExistence type="inferred from homology"/>
<dbReference type="Proteomes" id="UP000199245">
    <property type="component" value="Unassembled WGS sequence"/>
</dbReference>
<feature type="region of interest" description="Disordered" evidence="3">
    <location>
        <begin position="177"/>
        <end position="217"/>
    </location>
</feature>
<comment type="similarity">
    <text evidence="2">Belongs to the virb1 family.</text>
</comment>
<evidence type="ECO:0000256" key="2">
    <source>
        <dbReference type="ARBA" id="ARBA00009387"/>
    </source>
</evidence>
<accession>A0A1G7NLZ0</accession>
<evidence type="ECO:0000313" key="7">
    <source>
        <dbReference type="Proteomes" id="UP000199245"/>
    </source>
</evidence>
<organism evidence="6 7">
    <name type="scientific">Bradyrhizobium brasilense</name>
    <dbReference type="NCBI Taxonomy" id="1419277"/>
    <lineage>
        <taxon>Bacteria</taxon>
        <taxon>Pseudomonadati</taxon>
        <taxon>Pseudomonadota</taxon>
        <taxon>Alphaproteobacteria</taxon>
        <taxon>Hyphomicrobiales</taxon>
        <taxon>Nitrobacteraceae</taxon>
        <taxon>Bradyrhizobium</taxon>
    </lineage>
</organism>
<dbReference type="Pfam" id="PF01464">
    <property type="entry name" value="SLT"/>
    <property type="match status" value="1"/>
</dbReference>
<feature type="domain" description="Transglycosylase SLT" evidence="5">
    <location>
        <begin position="50"/>
        <end position="146"/>
    </location>
</feature>
<evidence type="ECO:0000256" key="1">
    <source>
        <dbReference type="ARBA" id="ARBA00007734"/>
    </source>
</evidence>
<dbReference type="SUPFAM" id="SSF53955">
    <property type="entry name" value="Lysozyme-like"/>
    <property type="match status" value="1"/>
</dbReference>
<dbReference type="EMBL" id="FMZW01000071">
    <property type="protein sequence ID" value="SDF74941.1"/>
    <property type="molecule type" value="Genomic_DNA"/>
</dbReference>
<dbReference type="Gene3D" id="1.10.530.10">
    <property type="match status" value="1"/>
</dbReference>
<dbReference type="InterPro" id="IPR008258">
    <property type="entry name" value="Transglycosylase_SLT_dom_1"/>
</dbReference>
<feature type="chain" id="PRO_5011517729" evidence="4">
    <location>
        <begin position="26"/>
        <end position="233"/>
    </location>
</feature>
<protein>
    <submittedName>
        <fullName evidence="6">Transglycosylase SLT domain-containing protein</fullName>
    </submittedName>
</protein>
<reference evidence="6 7" key="1">
    <citation type="submission" date="2016-10" db="EMBL/GenBank/DDBJ databases">
        <authorList>
            <person name="de Groot N.N."/>
        </authorList>
    </citation>
    <scope>NUCLEOTIDE SEQUENCE [LARGE SCALE GENOMIC DNA]</scope>
    <source>
        <strain evidence="6 7">R5</strain>
    </source>
</reference>
<dbReference type="PANTHER" id="PTHR37423">
    <property type="entry name" value="SOLUBLE LYTIC MUREIN TRANSGLYCOSYLASE-RELATED"/>
    <property type="match status" value="1"/>
</dbReference>
<evidence type="ECO:0000313" key="6">
    <source>
        <dbReference type="EMBL" id="SDF74941.1"/>
    </source>
</evidence>
<sequence length="233" mass="24507">MTFAMVRAGVLTACLAITGTMPATAAGAGVRAPSAQRCRVTVSGDAARELVGAEAERQGFDAKLAVAVLEQESRAGLDLNSPAGARGLMQLMPVTAARYGVNKICDPAENARGGVAYLKDLTTEFGGNVLLALAAYNSGEQRVYDARGIPPLGETVRYVAAIANSYYGFENSLKGKRRGAVRSTPSSQDAAMPVSTTPQAAHSNQSAPVDDRNPSQRWDVFGRGQARLLRFSE</sequence>
<feature type="compositionally biased region" description="Polar residues" evidence="3">
    <location>
        <begin position="183"/>
        <end position="207"/>
    </location>
</feature>
<feature type="signal peptide" evidence="4">
    <location>
        <begin position="1"/>
        <end position="25"/>
    </location>
</feature>
<comment type="similarity">
    <text evidence="1">Belongs to the transglycosylase Slt family.</text>
</comment>
<dbReference type="PANTHER" id="PTHR37423:SF2">
    <property type="entry name" value="MEMBRANE-BOUND LYTIC MUREIN TRANSGLYCOSYLASE C"/>
    <property type="match status" value="1"/>
</dbReference>
<evidence type="ECO:0000256" key="4">
    <source>
        <dbReference type="SAM" id="SignalP"/>
    </source>
</evidence>
<dbReference type="CDD" id="cd00254">
    <property type="entry name" value="LT-like"/>
    <property type="match status" value="1"/>
</dbReference>
<dbReference type="AlphaFoldDB" id="A0A1G7NLZ0"/>
<dbReference type="InterPro" id="IPR023346">
    <property type="entry name" value="Lysozyme-like_dom_sf"/>
</dbReference>
<evidence type="ECO:0000259" key="5">
    <source>
        <dbReference type="Pfam" id="PF01464"/>
    </source>
</evidence>
<gene>
    <name evidence="6" type="ORF">SAMN05216337_107122</name>
</gene>
<name>A0A1G7NLZ0_9BRAD</name>
<keyword evidence="4" id="KW-0732">Signal</keyword>
<evidence type="ECO:0000256" key="3">
    <source>
        <dbReference type="SAM" id="MobiDB-lite"/>
    </source>
</evidence>